<evidence type="ECO:0000256" key="3">
    <source>
        <dbReference type="ARBA" id="ARBA00004406"/>
    </source>
</evidence>
<dbReference type="Proteomes" id="UP000264820">
    <property type="component" value="Unplaced"/>
</dbReference>
<keyword evidence="12 16" id="KW-0503">Monooxygenase</keyword>
<dbReference type="GeneTree" id="ENSGT00950000182958"/>
<comment type="similarity">
    <text evidence="4 16">Belongs to the cytochrome P450 family.</text>
</comment>
<evidence type="ECO:0000256" key="6">
    <source>
        <dbReference type="ARBA" id="ARBA00022617"/>
    </source>
</evidence>
<protein>
    <recommendedName>
        <fullName evidence="5">unspecific monooxygenase</fullName>
        <ecNumber evidence="5">1.14.14.1</ecNumber>
    </recommendedName>
</protein>
<dbReference type="InterPro" id="IPR002401">
    <property type="entry name" value="Cyt_P450_E_grp-I"/>
</dbReference>
<evidence type="ECO:0000256" key="16">
    <source>
        <dbReference type="RuleBase" id="RU000461"/>
    </source>
</evidence>
<dbReference type="GO" id="GO:0008395">
    <property type="term" value="F:steroid hydroxylase activity"/>
    <property type="evidence" value="ECO:0007669"/>
    <property type="project" value="TreeGrafter"/>
</dbReference>
<dbReference type="STRING" id="109280.ENSHCOP00000002074"/>
<dbReference type="AlphaFoldDB" id="A0A3Q3D422"/>
<keyword evidence="11 15" id="KW-0408">Iron</keyword>
<evidence type="ECO:0000256" key="14">
    <source>
        <dbReference type="ARBA" id="ARBA00047827"/>
    </source>
</evidence>
<sequence length="497" mass="56836">MFPFDIFSATTWILVALFFALLLLYGVWPYGHFKKLGIPGPRPLPFVGTMLFFRKGFIAADRECHIKYGDVWGLFDGRTPVLLVTDPEIIKAVMVKDCYTVFTNRRDTLAFGALADAITAVKDERWKRIRSSVSPCFTSGRLKQVFPLVTRSTERLVESLATKDLNQPVDIKQFFGPYSLDVVTSASFSVDTDSINRPDDPLVAHLKKIMNFRLWPIMLLLLFPAMAKLCKLLKVDLMPKASTDFFFNIIKKFKDQHHTEQSSHADFLQVLTQHEIPESDIKSEHEQPSKGLTEKEILSQAFIFIFGGFETTATTLTYILYNIVTHPEAMRTLQEEIDANVPKDGSISYETLQGMEYLDNVVNESLRIIPPAPRLERMCKKTIELGGLTIPEGTLVTVPVTVVHKDPRYWKDPNTFRPERFSKDSGEEVHPYAYMPFGLGPRNCVGMRYALLTVKMVLVRLLQCYNVETCKDTMIPLEFNWKFQPVKPIKLKFVPRE</sequence>
<name>A0A3Q3D422_HIPCM</name>
<dbReference type="PRINTS" id="PR00463">
    <property type="entry name" value="EP450I"/>
</dbReference>
<dbReference type="Ensembl" id="ENSHCOT00000011011.1">
    <property type="protein sequence ID" value="ENSHCOP00000002074.1"/>
    <property type="gene ID" value="ENSHCOG00000000090.1"/>
</dbReference>
<evidence type="ECO:0000256" key="5">
    <source>
        <dbReference type="ARBA" id="ARBA00012109"/>
    </source>
</evidence>
<evidence type="ECO:0000256" key="7">
    <source>
        <dbReference type="ARBA" id="ARBA00022723"/>
    </source>
</evidence>
<dbReference type="GO" id="GO:0005506">
    <property type="term" value="F:iron ion binding"/>
    <property type="evidence" value="ECO:0007669"/>
    <property type="project" value="InterPro"/>
</dbReference>
<dbReference type="OMA" id="ASTHPMP"/>
<reference evidence="18" key="2">
    <citation type="submission" date="2025-09" db="UniProtKB">
        <authorList>
            <consortium name="Ensembl"/>
        </authorList>
    </citation>
    <scope>IDENTIFICATION</scope>
</reference>
<comment type="subcellular location">
    <subcellularLocation>
        <location evidence="3">Endoplasmic reticulum membrane</location>
        <topology evidence="3">Peripheral membrane protein</topology>
    </subcellularLocation>
    <subcellularLocation>
        <location evidence="2">Microsome membrane</location>
        <topology evidence="2">Peripheral membrane protein</topology>
    </subcellularLocation>
</comment>
<evidence type="ECO:0000256" key="9">
    <source>
        <dbReference type="ARBA" id="ARBA00022848"/>
    </source>
</evidence>
<evidence type="ECO:0000313" key="19">
    <source>
        <dbReference type="Proteomes" id="UP000264820"/>
    </source>
</evidence>
<evidence type="ECO:0000256" key="10">
    <source>
        <dbReference type="ARBA" id="ARBA00023002"/>
    </source>
</evidence>
<comment type="cofactor">
    <cofactor evidence="1 15">
        <name>heme</name>
        <dbReference type="ChEBI" id="CHEBI:30413"/>
    </cofactor>
</comment>
<dbReference type="Gene3D" id="1.10.630.10">
    <property type="entry name" value="Cytochrome P450"/>
    <property type="match status" value="1"/>
</dbReference>
<dbReference type="InterPro" id="IPR001128">
    <property type="entry name" value="Cyt_P450"/>
</dbReference>
<dbReference type="PANTHER" id="PTHR24302">
    <property type="entry name" value="CYTOCHROME P450 FAMILY 3"/>
    <property type="match status" value="1"/>
</dbReference>
<comment type="catalytic activity">
    <reaction evidence="14">
        <text>an organic molecule + reduced [NADPH--hemoprotein reductase] + O2 = an alcohol + oxidized [NADPH--hemoprotein reductase] + H2O + H(+)</text>
        <dbReference type="Rhea" id="RHEA:17149"/>
        <dbReference type="Rhea" id="RHEA-COMP:11964"/>
        <dbReference type="Rhea" id="RHEA-COMP:11965"/>
        <dbReference type="ChEBI" id="CHEBI:15377"/>
        <dbReference type="ChEBI" id="CHEBI:15378"/>
        <dbReference type="ChEBI" id="CHEBI:15379"/>
        <dbReference type="ChEBI" id="CHEBI:30879"/>
        <dbReference type="ChEBI" id="CHEBI:57618"/>
        <dbReference type="ChEBI" id="CHEBI:58210"/>
        <dbReference type="ChEBI" id="CHEBI:142491"/>
        <dbReference type="EC" id="1.14.14.1"/>
    </reaction>
</comment>
<evidence type="ECO:0000256" key="2">
    <source>
        <dbReference type="ARBA" id="ARBA00004174"/>
    </source>
</evidence>
<proteinExistence type="inferred from homology"/>
<keyword evidence="6 15" id="KW-0349">Heme</keyword>
<reference evidence="18" key="1">
    <citation type="submission" date="2025-08" db="UniProtKB">
        <authorList>
            <consortium name="Ensembl"/>
        </authorList>
    </citation>
    <scope>IDENTIFICATION</scope>
</reference>
<evidence type="ECO:0000256" key="8">
    <source>
        <dbReference type="ARBA" id="ARBA00022824"/>
    </source>
</evidence>
<evidence type="ECO:0000256" key="15">
    <source>
        <dbReference type="PIRSR" id="PIRSR602401-1"/>
    </source>
</evidence>
<dbReference type="InterPro" id="IPR050705">
    <property type="entry name" value="Cytochrome_P450_3A"/>
</dbReference>
<evidence type="ECO:0000256" key="13">
    <source>
        <dbReference type="ARBA" id="ARBA00023136"/>
    </source>
</evidence>
<keyword evidence="17" id="KW-0812">Transmembrane</keyword>
<dbReference type="InterPro" id="IPR036396">
    <property type="entry name" value="Cyt_P450_sf"/>
</dbReference>
<keyword evidence="13 17" id="KW-0472">Membrane</keyword>
<evidence type="ECO:0000313" key="18">
    <source>
        <dbReference type="Ensembl" id="ENSHCOP00000002074.1"/>
    </source>
</evidence>
<feature type="transmembrane region" description="Helical" evidence="17">
    <location>
        <begin position="6"/>
        <end position="28"/>
    </location>
</feature>
<dbReference type="OrthoDB" id="1470350at2759"/>
<dbReference type="PANTHER" id="PTHR24302:SF17">
    <property type="entry name" value="CYTOCHROME P450, FAMILY 3, SUBFAMILY C, POLYPEPTIDE 4-RELATED"/>
    <property type="match status" value="1"/>
</dbReference>
<dbReference type="GO" id="GO:0016712">
    <property type="term" value="F:oxidoreductase activity, acting on paired donors, with incorporation or reduction of molecular oxygen, reduced flavin or flavoprotein as one donor, and incorporation of one atom of oxygen"/>
    <property type="evidence" value="ECO:0007669"/>
    <property type="project" value="UniProtKB-EC"/>
</dbReference>
<organism evidence="18 19">
    <name type="scientific">Hippocampus comes</name>
    <name type="common">Tiger tail seahorse</name>
    <dbReference type="NCBI Taxonomy" id="109280"/>
    <lineage>
        <taxon>Eukaryota</taxon>
        <taxon>Metazoa</taxon>
        <taxon>Chordata</taxon>
        <taxon>Craniata</taxon>
        <taxon>Vertebrata</taxon>
        <taxon>Euteleostomi</taxon>
        <taxon>Actinopterygii</taxon>
        <taxon>Neopterygii</taxon>
        <taxon>Teleostei</taxon>
        <taxon>Neoteleostei</taxon>
        <taxon>Acanthomorphata</taxon>
        <taxon>Syngnathiaria</taxon>
        <taxon>Syngnathiformes</taxon>
        <taxon>Syngnathoidei</taxon>
        <taxon>Syngnathidae</taxon>
        <taxon>Hippocampus</taxon>
    </lineage>
</organism>
<keyword evidence="7 15" id="KW-0479">Metal-binding</keyword>
<evidence type="ECO:0000256" key="4">
    <source>
        <dbReference type="ARBA" id="ARBA00010617"/>
    </source>
</evidence>
<accession>A0A3Q3D422</accession>
<keyword evidence="9" id="KW-0492">Microsome</keyword>
<dbReference type="FunFam" id="1.10.630.10:FF:000003">
    <property type="entry name" value="cytochrome P450 3A12-like isoform X2"/>
    <property type="match status" value="1"/>
</dbReference>
<keyword evidence="8" id="KW-0256">Endoplasmic reticulum</keyword>
<dbReference type="PROSITE" id="PS00086">
    <property type="entry name" value="CYTOCHROME_P450"/>
    <property type="match status" value="1"/>
</dbReference>
<dbReference type="GO" id="GO:0020037">
    <property type="term" value="F:heme binding"/>
    <property type="evidence" value="ECO:0007669"/>
    <property type="project" value="InterPro"/>
</dbReference>
<keyword evidence="19" id="KW-1185">Reference proteome</keyword>
<dbReference type="PRINTS" id="PR00385">
    <property type="entry name" value="P450"/>
</dbReference>
<evidence type="ECO:0000256" key="11">
    <source>
        <dbReference type="ARBA" id="ARBA00023004"/>
    </source>
</evidence>
<keyword evidence="17" id="KW-1133">Transmembrane helix</keyword>
<dbReference type="SUPFAM" id="SSF48264">
    <property type="entry name" value="Cytochrome P450"/>
    <property type="match status" value="1"/>
</dbReference>
<evidence type="ECO:0000256" key="17">
    <source>
        <dbReference type="SAM" id="Phobius"/>
    </source>
</evidence>
<dbReference type="GeneID" id="109512513"/>
<keyword evidence="10 16" id="KW-0560">Oxidoreductase</keyword>
<evidence type="ECO:0000256" key="1">
    <source>
        <dbReference type="ARBA" id="ARBA00001971"/>
    </source>
</evidence>
<dbReference type="InterPro" id="IPR017972">
    <property type="entry name" value="Cyt_P450_CS"/>
</dbReference>
<dbReference type="RefSeq" id="XP_019719885.1">
    <property type="nucleotide sequence ID" value="XM_019864326.1"/>
</dbReference>
<dbReference type="KEGG" id="hcq:109512513"/>
<evidence type="ECO:0000256" key="12">
    <source>
        <dbReference type="ARBA" id="ARBA00023033"/>
    </source>
</evidence>
<dbReference type="Pfam" id="PF00067">
    <property type="entry name" value="p450"/>
    <property type="match status" value="1"/>
</dbReference>
<feature type="binding site" description="axial binding residue" evidence="15">
    <location>
        <position position="444"/>
    </location>
    <ligand>
        <name>heme</name>
        <dbReference type="ChEBI" id="CHEBI:30413"/>
    </ligand>
    <ligandPart>
        <name>Fe</name>
        <dbReference type="ChEBI" id="CHEBI:18248"/>
    </ligandPart>
</feature>
<dbReference type="GO" id="GO:0005789">
    <property type="term" value="C:endoplasmic reticulum membrane"/>
    <property type="evidence" value="ECO:0007669"/>
    <property type="project" value="UniProtKB-SubCell"/>
</dbReference>
<dbReference type="EC" id="1.14.14.1" evidence="5"/>